<dbReference type="Pfam" id="PF00106">
    <property type="entry name" value="adh_short"/>
    <property type="match status" value="1"/>
</dbReference>
<dbReference type="Proteomes" id="UP000838756">
    <property type="component" value="Unassembled WGS sequence"/>
</dbReference>
<gene>
    <name evidence="3" type="primary">jg26813</name>
    <name evidence="3" type="ORF">PAEG_LOCUS24100</name>
</gene>
<dbReference type="PANTHER" id="PTHR43157">
    <property type="entry name" value="PHOSPHATIDYLINOSITOL-GLYCAN BIOSYNTHESIS CLASS F PROTEIN-RELATED"/>
    <property type="match status" value="1"/>
</dbReference>
<dbReference type="CDD" id="cd05327">
    <property type="entry name" value="retinol-DH_like_SDR_c_like"/>
    <property type="match status" value="1"/>
</dbReference>
<evidence type="ECO:0000256" key="1">
    <source>
        <dbReference type="ARBA" id="ARBA00023002"/>
    </source>
</evidence>
<dbReference type="PRINTS" id="PR00081">
    <property type="entry name" value="GDHRDH"/>
</dbReference>
<name>A0A8S4SG60_9NEOP</name>
<comment type="similarity">
    <text evidence="2">Belongs to the short-chain dehydrogenases/reductases (SDR) family.</text>
</comment>
<accession>A0A8S4SG60</accession>
<dbReference type="Gene3D" id="3.40.50.720">
    <property type="entry name" value="NAD(P)-binding Rossmann-like Domain"/>
    <property type="match status" value="1"/>
</dbReference>
<reference evidence="3" key="1">
    <citation type="submission" date="2022-03" db="EMBL/GenBank/DDBJ databases">
        <authorList>
            <person name="Lindestad O."/>
        </authorList>
    </citation>
    <scope>NUCLEOTIDE SEQUENCE</scope>
</reference>
<dbReference type="InterPro" id="IPR036291">
    <property type="entry name" value="NAD(P)-bd_dom_sf"/>
</dbReference>
<dbReference type="OrthoDB" id="191139at2759"/>
<keyword evidence="4" id="KW-1185">Reference proteome</keyword>
<evidence type="ECO:0000256" key="2">
    <source>
        <dbReference type="RuleBase" id="RU000363"/>
    </source>
</evidence>
<dbReference type="PANTHER" id="PTHR43157:SF73">
    <property type="entry name" value="WW DOMAIN-CONTAINING OXIDOREDUCTASE-LIKE PROTEIN"/>
    <property type="match status" value="1"/>
</dbReference>
<dbReference type="EMBL" id="CAKXAJ010026211">
    <property type="protein sequence ID" value="CAH2262170.1"/>
    <property type="molecule type" value="Genomic_DNA"/>
</dbReference>
<dbReference type="SUPFAM" id="SSF51735">
    <property type="entry name" value="NAD(P)-binding Rossmann-fold domains"/>
    <property type="match status" value="1"/>
</dbReference>
<keyword evidence="1" id="KW-0560">Oxidoreductase</keyword>
<organism evidence="3 4">
    <name type="scientific">Pararge aegeria aegeria</name>
    <dbReference type="NCBI Taxonomy" id="348720"/>
    <lineage>
        <taxon>Eukaryota</taxon>
        <taxon>Metazoa</taxon>
        <taxon>Ecdysozoa</taxon>
        <taxon>Arthropoda</taxon>
        <taxon>Hexapoda</taxon>
        <taxon>Insecta</taxon>
        <taxon>Pterygota</taxon>
        <taxon>Neoptera</taxon>
        <taxon>Endopterygota</taxon>
        <taxon>Lepidoptera</taxon>
        <taxon>Glossata</taxon>
        <taxon>Ditrysia</taxon>
        <taxon>Papilionoidea</taxon>
        <taxon>Nymphalidae</taxon>
        <taxon>Satyrinae</taxon>
        <taxon>Satyrini</taxon>
        <taxon>Parargina</taxon>
        <taxon>Pararge</taxon>
    </lineage>
</organism>
<dbReference type="PRINTS" id="PR00080">
    <property type="entry name" value="SDRFAMILY"/>
</dbReference>
<evidence type="ECO:0000313" key="4">
    <source>
        <dbReference type="Proteomes" id="UP000838756"/>
    </source>
</evidence>
<comment type="caution">
    <text evidence="3">The sequence shown here is derived from an EMBL/GenBank/DDBJ whole genome shotgun (WGS) entry which is preliminary data.</text>
</comment>
<evidence type="ECO:0000313" key="3">
    <source>
        <dbReference type="EMBL" id="CAH2262170.1"/>
    </source>
</evidence>
<dbReference type="InterPro" id="IPR002347">
    <property type="entry name" value="SDR_fam"/>
</dbReference>
<protein>
    <submittedName>
        <fullName evidence="3">Jg26813 protein</fullName>
    </submittedName>
</protein>
<dbReference type="AlphaFoldDB" id="A0A8S4SG60"/>
<dbReference type="GO" id="GO:0016491">
    <property type="term" value="F:oxidoreductase activity"/>
    <property type="evidence" value="ECO:0007669"/>
    <property type="project" value="UniProtKB-KW"/>
</dbReference>
<sequence>MDYLSSWCKSTRTLEGYTAVITGGNAGIGKETALDLFKRGARVILACRNLAKTEKAREDILKQTNDEHKGSLAIEKLDLSSLQSVRECASRILASESKINILINNAGIMMTPKATTEDGFEIHIGTNHFGHALFTLLLLPRILESATQIPARIVTVASLAHILSNFDFDDVNIEKTFYLPVKAYSRSKAANIMFSRAIHLKLREHNIQNVNTYSLHPGVVATELGRDLDKTVFYGTTWLVYNVIKWVIRSPRSGAQTTIYCAVDEACANESGLYYDNCGVSRKYWQCRSDVSALRLWDLTLEKLDMQDPFAAK</sequence>
<proteinExistence type="inferred from homology"/>